<dbReference type="OrthoDB" id="104811at2157"/>
<organism evidence="3 4">
    <name type="scientific">Halalkalicoccus paucihalophilus</name>
    <dbReference type="NCBI Taxonomy" id="1008153"/>
    <lineage>
        <taxon>Archaea</taxon>
        <taxon>Methanobacteriati</taxon>
        <taxon>Methanobacteriota</taxon>
        <taxon>Stenosarchaea group</taxon>
        <taxon>Halobacteria</taxon>
        <taxon>Halobacteriales</taxon>
        <taxon>Halococcaceae</taxon>
        <taxon>Halalkalicoccus</taxon>
    </lineage>
</organism>
<evidence type="ECO:0000313" key="4">
    <source>
        <dbReference type="Proteomes" id="UP000075321"/>
    </source>
</evidence>
<dbReference type="InterPro" id="IPR016181">
    <property type="entry name" value="Acyl_CoA_acyltransferase"/>
</dbReference>
<gene>
    <name evidence="3" type="ORF">HAPAU_03700</name>
</gene>
<protein>
    <submittedName>
        <fullName evidence="3">Acetyltransferase</fullName>
    </submittedName>
</protein>
<dbReference type="PATRIC" id="fig|1008153.3.peg.374"/>
<sequence>MYVRGAKKREEVWLLEEIERMDLDEAAFRSREYVIALDEETGEKAGFGRLRLHEEVCEVTSLGVVEPWRGQGVGAHVVERLVDHAGDEGFETVYALAPEPDYLLQFGFEPIERSALPEPLGDRLDAKREHHEEVIATSLVIGEFSMPDRLRERFKVASPAPDAEGDNGDEIPAEEFGIDPETATYKYDTGRQ</sequence>
<dbReference type="AlphaFoldDB" id="A0A151AJD2"/>
<dbReference type="Pfam" id="PF00583">
    <property type="entry name" value="Acetyltransf_1"/>
    <property type="match status" value="1"/>
</dbReference>
<dbReference type="RefSeq" id="WP_066378792.1">
    <property type="nucleotide sequence ID" value="NZ_LTAZ01000001.1"/>
</dbReference>
<dbReference type="Gene3D" id="3.40.630.30">
    <property type="match status" value="1"/>
</dbReference>
<dbReference type="SUPFAM" id="SSF55729">
    <property type="entry name" value="Acyl-CoA N-acyltransferases (Nat)"/>
    <property type="match status" value="1"/>
</dbReference>
<evidence type="ECO:0000256" key="1">
    <source>
        <dbReference type="SAM" id="MobiDB-lite"/>
    </source>
</evidence>
<evidence type="ECO:0000259" key="2">
    <source>
        <dbReference type="PROSITE" id="PS51186"/>
    </source>
</evidence>
<dbReference type="PROSITE" id="PS51186">
    <property type="entry name" value="GNAT"/>
    <property type="match status" value="1"/>
</dbReference>
<dbReference type="CDD" id="cd04301">
    <property type="entry name" value="NAT_SF"/>
    <property type="match status" value="1"/>
</dbReference>
<dbReference type="Proteomes" id="UP000075321">
    <property type="component" value="Unassembled WGS sequence"/>
</dbReference>
<accession>A0A151AJD2</accession>
<dbReference type="InterPro" id="IPR000182">
    <property type="entry name" value="GNAT_dom"/>
</dbReference>
<name>A0A151AJD2_9EURY</name>
<keyword evidence="4" id="KW-1185">Reference proteome</keyword>
<evidence type="ECO:0000313" key="3">
    <source>
        <dbReference type="EMBL" id="KYH27702.1"/>
    </source>
</evidence>
<feature type="compositionally biased region" description="Acidic residues" evidence="1">
    <location>
        <begin position="163"/>
        <end position="178"/>
    </location>
</feature>
<reference evidence="3 4" key="1">
    <citation type="submission" date="2016-02" db="EMBL/GenBank/DDBJ databases">
        <title>Genome sequence of Halalkalicoccus paucihalophilus DSM 24557.</title>
        <authorList>
            <person name="Poehlein A."/>
            <person name="Daniel R."/>
        </authorList>
    </citation>
    <scope>NUCLEOTIDE SEQUENCE [LARGE SCALE GENOMIC DNA]</scope>
    <source>
        <strain evidence="3 4">DSM 24557</strain>
    </source>
</reference>
<dbReference type="EMBL" id="LTAZ01000001">
    <property type="protein sequence ID" value="KYH27702.1"/>
    <property type="molecule type" value="Genomic_DNA"/>
</dbReference>
<feature type="domain" description="N-acetyltransferase" evidence="2">
    <location>
        <begin position="1"/>
        <end position="127"/>
    </location>
</feature>
<comment type="caution">
    <text evidence="3">The sequence shown here is derived from an EMBL/GenBank/DDBJ whole genome shotgun (WGS) entry which is preliminary data.</text>
</comment>
<keyword evidence="3" id="KW-0808">Transferase</keyword>
<proteinExistence type="predicted"/>
<feature type="region of interest" description="Disordered" evidence="1">
    <location>
        <begin position="155"/>
        <end position="192"/>
    </location>
</feature>
<dbReference type="GO" id="GO:0016747">
    <property type="term" value="F:acyltransferase activity, transferring groups other than amino-acyl groups"/>
    <property type="evidence" value="ECO:0007669"/>
    <property type="project" value="InterPro"/>
</dbReference>